<proteinExistence type="predicted"/>
<dbReference type="EMBL" id="UGSC01000001">
    <property type="protein sequence ID" value="SUA70170.1"/>
    <property type="molecule type" value="Genomic_DNA"/>
</dbReference>
<name>A0A378Y0W6_PAEPO</name>
<reference evidence="1 2" key="1">
    <citation type="submission" date="2018-06" db="EMBL/GenBank/DDBJ databases">
        <authorList>
            <consortium name="Pathogen Informatics"/>
            <person name="Doyle S."/>
        </authorList>
    </citation>
    <scope>NUCLEOTIDE SEQUENCE [LARGE SCALE GENOMIC DNA]</scope>
    <source>
        <strain evidence="1 2">NCTC10343</strain>
    </source>
</reference>
<dbReference type="GeneID" id="93346409"/>
<organism evidence="1 2">
    <name type="scientific">Paenibacillus polymyxa</name>
    <name type="common">Bacillus polymyxa</name>
    <dbReference type="NCBI Taxonomy" id="1406"/>
    <lineage>
        <taxon>Bacteria</taxon>
        <taxon>Bacillati</taxon>
        <taxon>Bacillota</taxon>
        <taxon>Bacilli</taxon>
        <taxon>Bacillales</taxon>
        <taxon>Paenibacillaceae</taxon>
        <taxon>Paenibacillus</taxon>
    </lineage>
</organism>
<accession>A0A378Y0W6</accession>
<dbReference type="AlphaFoldDB" id="A0A378Y0W6"/>
<evidence type="ECO:0000313" key="2">
    <source>
        <dbReference type="Proteomes" id="UP000254400"/>
    </source>
</evidence>
<protein>
    <submittedName>
        <fullName evidence="1">Uncharacterized protein</fullName>
    </submittedName>
</protein>
<sequence>MKKYKLVAPQAEELNNFVVTIVADSNDADYITETAKYNAEEFNTEVINELIELKNNYSGYHQLSDCPLGEYITIPFNGCDGYCHSLESLQIKYVDGAGFTWDVELN</sequence>
<dbReference type="RefSeq" id="WP_019687563.1">
    <property type="nucleotide sequence ID" value="NZ_CP036496.1"/>
</dbReference>
<gene>
    <name evidence="1" type="ORF">NCTC10343_03040</name>
</gene>
<dbReference type="Proteomes" id="UP000254400">
    <property type="component" value="Unassembled WGS sequence"/>
</dbReference>
<evidence type="ECO:0000313" key="1">
    <source>
        <dbReference type="EMBL" id="SUA70170.1"/>
    </source>
</evidence>